<dbReference type="RefSeq" id="WP_378579986.1">
    <property type="nucleotide sequence ID" value="NZ_JBHSFQ010000046.1"/>
</dbReference>
<comment type="caution">
    <text evidence="1">The sequence shown here is derived from an EMBL/GenBank/DDBJ whole genome shotgun (WGS) entry which is preliminary data.</text>
</comment>
<protein>
    <submittedName>
        <fullName evidence="1">YwqG family protein</fullName>
    </submittedName>
</protein>
<dbReference type="PANTHER" id="PTHR36436">
    <property type="entry name" value="SLL5081 PROTEIN"/>
    <property type="match status" value="1"/>
</dbReference>
<organism evidence="1 2">
    <name type="scientific">Nocardiopsis mangrovi</name>
    <dbReference type="NCBI Taxonomy" id="1179818"/>
    <lineage>
        <taxon>Bacteria</taxon>
        <taxon>Bacillati</taxon>
        <taxon>Actinomycetota</taxon>
        <taxon>Actinomycetes</taxon>
        <taxon>Streptosporangiales</taxon>
        <taxon>Nocardiopsidaceae</taxon>
        <taxon>Nocardiopsis</taxon>
    </lineage>
</organism>
<gene>
    <name evidence="1" type="ORF">ACFO4E_28060</name>
</gene>
<name>A0ABV9E3S1_9ACTN</name>
<evidence type="ECO:0000313" key="1">
    <source>
        <dbReference type="EMBL" id="MFC4565732.1"/>
    </source>
</evidence>
<dbReference type="EMBL" id="JBHSFQ010000046">
    <property type="protein sequence ID" value="MFC4565732.1"/>
    <property type="molecule type" value="Genomic_DNA"/>
</dbReference>
<dbReference type="SUPFAM" id="SSF103032">
    <property type="entry name" value="Hypothetical protein YwqG"/>
    <property type="match status" value="1"/>
</dbReference>
<dbReference type="InterPro" id="IPR015315">
    <property type="entry name" value="DUF1963"/>
</dbReference>
<dbReference type="InterPro" id="IPR035948">
    <property type="entry name" value="YwqG-like_sf"/>
</dbReference>
<dbReference type="Pfam" id="PF09234">
    <property type="entry name" value="DUF1963"/>
    <property type="match status" value="1"/>
</dbReference>
<proteinExistence type="predicted"/>
<sequence length="262" mass="28067">MNESEILPQIDRHCTDVLGEVGGPAMAALVRRGHTIAPVGGFDVPAGRSHLGGSPQLEPGTPWPEVEGIPLSLLAVLDTGALAPWLGGDLPVRPGLLNFFYLDPDLPWSEYKHIDTEAPSAWRVIAADPEPAVSPLAPGAARVYERRAVKADPILTLPGNWEHAVGTLDLGPGKVPALEAMEIRTTWGPSAPDDDKTSGHRAFGWPWLLQGGVVGDGDVHLLQLDSDDHWMWGDVGVLYFTIPADALRAGDFSRAVCRMDCC</sequence>
<evidence type="ECO:0000313" key="2">
    <source>
        <dbReference type="Proteomes" id="UP001595923"/>
    </source>
</evidence>
<dbReference type="Gene3D" id="2.30.320.10">
    <property type="entry name" value="YwqG-like"/>
    <property type="match status" value="1"/>
</dbReference>
<dbReference type="Proteomes" id="UP001595923">
    <property type="component" value="Unassembled WGS sequence"/>
</dbReference>
<dbReference type="PANTHER" id="PTHR36436:SF6">
    <property type="entry name" value="SLL5081 PROTEIN"/>
    <property type="match status" value="1"/>
</dbReference>
<reference evidence="2" key="1">
    <citation type="journal article" date="2019" name="Int. J. Syst. Evol. Microbiol.">
        <title>The Global Catalogue of Microorganisms (GCM) 10K type strain sequencing project: providing services to taxonomists for standard genome sequencing and annotation.</title>
        <authorList>
            <consortium name="The Broad Institute Genomics Platform"/>
            <consortium name="The Broad Institute Genome Sequencing Center for Infectious Disease"/>
            <person name="Wu L."/>
            <person name="Ma J."/>
        </authorList>
    </citation>
    <scope>NUCLEOTIDE SEQUENCE [LARGE SCALE GENOMIC DNA]</scope>
    <source>
        <strain evidence="2">XZYJ18</strain>
    </source>
</reference>
<keyword evidence="2" id="KW-1185">Reference proteome</keyword>
<accession>A0ABV9E3S1</accession>